<dbReference type="GO" id="GO:0008757">
    <property type="term" value="F:S-adenosylmethionine-dependent methyltransferase activity"/>
    <property type="evidence" value="ECO:0007669"/>
    <property type="project" value="InterPro"/>
</dbReference>
<dbReference type="Gene3D" id="3.40.50.10320">
    <property type="entry name" value="LmbE-like"/>
    <property type="match status" value="1"/>
</dbReference>
<dbReference type="Pfam" id="PF02585">
    <property type="entry name" value="PIG-L"/>
    <property type="match status" value="1"/>
</dbReference>
<dbReference type="Proteomes" id="UP000244649">
    <property type="component" value="Unassembled WGS sequence"/>
</dbReference>
<dbReference type="GO" id="GO:0016137">
    <property type="term" value="P:glycoside metabolic process"/>
    <property type="evidence" value="ECO:0007669"/>
    <property type="project" value="UniProtKB-ARBA"/>
</dbReference>
<dbReference type="InterPro" id="IPR008715">
    <property type="entry name" value="SAM-MeTfrase_NodS-like"/>
</dbReference>
<keyword evidence="3" id="KW-0489">Methyltransferase</keyword>
<dbReference type="InterPro" id="IPR003737">
    <property type="entry name" value="GlcNAc_PI_deacetylase-related"/>
</dbReference>
<dbReference type="PANTHER" id="PTHR12993">
    <property type="entry name" value="N-ACETYLGLUCOSAMINYL-PHOSPHATIDYLINOSITOL DE-N-ACETYLASE-RELATED"/>
    <property type="match status" value="1"/>
</dbReference>
<proteinExistence type="predicted"/>
<dbReference type="InterPro" id="IPR029063">
    <property type="entry name" value="SAM-dependent_MTases_sf"/>
</dbReference>
<evidence type="ECO:0000313" key="4">
    <source>
        <dbReference type="Proteomes" id="UP000244649"/>
    </source>
</evidence>
<evidence type="ECO:0000256" key="2">
    <source>
        <dbReference type="SAM" id="MobiDB-lite"/>
    </source>
</evidence>
<protein>
    <submittedName>
        <fullName evidence="3">SAM-dependent methyltransferase</fullName>
    </submittedName>
</protein>
<evidence type="ECO:0000313" key="3">
    <source>
        <dbReference type="EMBL" id="PVE63721.1"/>
    </source>
</evidence>
<evidence type="ECO:0000256" key="1">
    <source>
        <dbReference type="ARBA" id="ARBA00022833"/>
    </source>
</evidence>
<accession>A0A2T7W0V9</accession>
<keyword evidence="3" id="KW-0808">Transferase</keyword>
<dbReference type="GO" id="GO:0016811">
    <property type="term" value="F:hydrolase activity, acting on carbon-nitrogen (but not peptide) bonds, in linear amides"/>
    <property type="evidence" value="ECO:0007669"/>
    <property type="project" value="TreeGrafter"/>
</dbReference>
<gene>
    <name evidence="3" type="ORF">DC432_13825</name>
</gene>
<dbReference type="SUPFAM" id="SSF53335">
    <property type="entry name" value="S-adenosyl-L-methionine-dependent methyltransferases"/>
    <property type="match status" value="1"/>
</dbReference>
<dbReference type="RefSeq" id="WP_116538374.1">
    <property type="nucleotide sequence ID" value="NZ_QDFT01000047.1"/>
</dbReference>
<sequence>MVSFDHREPGTDESVWAAALASRRLPPVDLDVDRIVVVAAHPDDECLGAGGLLATAAGRGIPIDVVVATDGEGSHPASPTHSPAGLARRRRAELAEAMDRIGVEGLPVLLGLPDASTGAHRRVIAETLDALLRRGNARRVLVLSTWRGDGHHDHRVVGEVAEQVAAARGARHRAFPIWLWHWGTPDDVPWDRAERAPLGRDAAAAKARALGAHRSQIAPLSDAPGDETMLHAGMRAHFARDVEVFFAPVARTDAAPAPAPAGQPGATDPAAEVRPTETDADPASVGADYFDDMYARHDDPWGFDSRWYEERKRAAVLAALPRRRYRAVFEAGCSTGALTAALAARADRVHAVDLSEAALERARQRLTAQAHVELRRALLPQQWPEGAFDLIVLSEVAYYWGAADLERGLAAAVAALDPDGHVVACHWRHPVAEYPLTGDEVHAALAAVPQLARLVRHVEDDFVLEVYGRAGAPSVAAEAGLV</sequence>
<comment type="caution">
    <text evidence="3">The sequence shown here is derived from an EMBL/GenBank/DDBJ whole genome shotgun (WGS) entry which is preliminary data.</text>
</comment>
<dbReference type="SUPFAM" id="SSF102588">
    <property type="entry name" value="LmbE-like"/>
    <property type="match status" value="1"/>
</dbReference>
<feature type="region of interest" description="Disordered" evidence="2">
    <location>
        <begin position="255"/>
        <end position="282"/>
    </location>
</feature>
<dbReference type="Pfam" id="PF05401">
    <property type="entry name" value="NodS"/>
    <property type="match status" value="1"/>
</dbReference>
<dbReference type="GO" id="GO:0009312">
    <property type="term" value="P:oligosaccharide biosynthetic process"/>
    <property type="evidence" value="ECO:0007669"/>
    <property type="project" value="InterPro"/>
</dbReference>
<dbReference type="CDD" id="cd02440">
    <property type="entry name" value="AdoMet_MTases"/>
    <property type="match status" value="1"/>
</dbReference>
<dbReference type="PANTHER" id="PTHR12993:SF26">
    <property type="entry name" value="1D-MYO-INOSITOL 2-ACETAMIDO-2-DEOXY-ALPHA-D-GLUCOPYRANOSIDE DEACETYLASE"/>
    <property type="match status" value="1"/>
</dbReference>
<keyword evidence="1" id="KW-0862">Zinc</keyword>
<dbReference type="GO" id="GO:0032259">
    <property type="term" value="P:methylation"/>
    <property type="evidence" value="ECO:0007669"/>
    <property type="project" value="UniProtKB-KW"/>
</dbReference>
<feature type="compositionally biased region" description="Low complexity" evidence="2">
    <location>
        <begin position="255"/>
        <end position="270"/>
    </location>
</feature>
<organism evidence="3 4">
    <name type="scientific">Microbacterium testaceum</name>
    <name type="common">Aureobacterium testaceum</name>
    <name type="synonym">Brevibacterium testaceum</name>
    <dbReference type="NCBI Taxonomy" id="2033"/>
    <lineage>
        <taxon>Bacteria</taxon>
        <taxon>Bacillati</taxon>
        <taxon>Actinomycetota</taxon>
        <taxon>Actinomycetes</taxon>
        <taxon>Micrococcales</taxon>
        <taxon>Microbacteriaceae</taxon>
        <taxon>Microbacterium</taxon>
    </lineage>
</organism>
<name>A0A2T7W0V9_MICTE</name>
<dbReference type="InterPro" id="IPR024078">
    <property type="entry name" value="LmbE-like_dom_sf"/>
</dbReference>
<dbReference type="EMBL" id="QDFT01000047">
    <property type="protein sequence ID" value="PVE63721.1"/>
    <property type="molecule type" value="Genomic_DNA"/>
</dbReference>
<dbReference type="AlphaFoldDB" id="A0A2T7W0V9"/>
<reference evidence="3 4" key="1">
    <citation type="submission" date="2018-04" db="EMBL/GenBank/DDBJ databases">
        <authorList>
            <person name="Go L.Y."/>
            <person name="Mitchell J.A."/>
        </authorList>
    </citation>
    <scope>NUCLEOTIDE SEQUENCE [LARGE SCALE GENOMIC DNA]</scope>
    <source>
        <strain evidence="3 4">TPD7010</strain>
    </source>
</reference>
<dbReference type="Gene3D" id="3.40.50.150">
    <property type="entry name" value="Vaccinia Virus protein VP39"/>
    <property type="match status" value="1"/>
</dbReference>